<keyword evidence="1 16" id="KW-0813">Transport</keyword>
<dbReference type="RefSeq" id="WP_160197879.1">
    <property type="nucleotide sequence ID" value="NZ_QXXA01000012.1"/>
</dbReference>
<feature type="modified residue" description="FMN phosphoryl threonine" evidence="16">
    <location>
        <position position="178"/>
    </location>
</feature>
<keyword evidence="14 16" id="KW-0472">Membrane</keyword>
<gene>
    <name evidence="16" type="primary">rnfG</name>
    <name evidence="19" type="ORF">D3Z33_11195</name>
</gene>
<keyword evidence="5 16" id="KW-0285">Flavoprotein</keyword>
<evidence type="ECO:0000256" key="12">
    <source>
        <dbReference type="ARBA" id="ARBA00023065"/>
    </source>
</evidence>
<keyword evidence="6 16" id="KW-0288">FMN</keyword>
<dbReference type="Proteomes" id="UP000467132">
    <property type="component" value="Unassembled WGS sequence"/>
</dbReference>
<dbReference type="AlphaFoldDB" id="A0A845QY63"/>
<evidence type="ECO:0000256" key="17">
    <source>
        <dbReference type="SAM" id="Phobius"/>
    </source>
</evidence>
<keyword evidence="20" id="KW-1185">Reference proteome</keyword>
<dbReference type="HAMAP" id="MF_00479">
    <property type="entry name" value="RsxG_RnfG"/>
    <property type="match status" value="1"/>
</dbReference>
<keyword evidence="10" id="KW-0520">NAD</keyword>
<feature type="transmembrane region" description="Helical" evidence="17">
    <location>
        <begin position="12"/>
        <end position="31"/>
    </location>
</feature>
<evidence type="ECO:0000256" key="11">
    <source>
        <dbReference type="ARBA" id="ARBA00023053"/>
    </source>
</evidence>
<evidence type="ECO:0000256" key="9">
    <source>
        <dbReference type="ARBA" id="ARBA00022989"/>
    </source>
</evidence>
<dbReference type="PIRSF" id="PIRSF006091">
    <property type="entry name" value="E_trnsport_RnfG"/>
    <property type="match status" value="1"/>
</dbReference>
<comment type="function">
    <text evidence="16">Part of a membrane-bound complex that couples electron transfer with translocation of ions across the membrane.</text>
</comment>
<comment type="cofactor">
    <cofactor evidence="16">
        <name>FMN</name>
        <dbReference type="ChEBI" id="CHEBI:58210"/>
    </cofactor>
</comment>
<dbReference type="InterPro" id="IPR010209">
    <property type="entry name" value="Ion_transpt_RnfG/RsxG"/>
</dbReference>
<evidence type="ECO:0000256" key="6">
    <source>
        <dbReference type="ARBA" id="ARBA00022643"/>
    </source>
</evidence>
<evidence type="ECO:0000256" key="13">
    <source>
        <dbReference type="ARBA" id="ARBA00023075"/>
    </source>
</evidence>
<evidence type="ECO:0000256" key="2">
    <source>
        <dbReference type="ARBA" id="ARBA00022475"/>
    </source>
</evidence>
<evidence type="ECO:0000259" key="18">
    <source>
        <dbReference type="SMART" id="SM00900"/>
    </source>
</evidence>
<evidence type="ECO:0000256" key="3">
    <source>
        <dbReference type="ARBA" id="ARBA00022519"/>
    </source>
</evidence>
<comment type="similarity">
    <text evidence="16">Belongs to the RnfG family.</text>
</comment>
<dbReference type="InterPro" id="IPR010204">
    <property type="entry name" value="NqrC"/>
</dbReference>
<name>A0A845QY63_9CLOT</name>
<keyword evidence="13" id="KW-0830">Ubiquinone</keyword>
<dbReference type="GO" id="GO:0010181">
    <property type="term" value="F:FMN binding"/>
    <property type="evidence" value="ECO:0007669"/>
    <property type="project" value="InterPro"/>
</dbReference>
<keyword evidence="3" id="KW-0997">Cell inner membrane</keyword>
<keyword evidence="12" id="KW-0406">Ion transport</keyword>
<evidence type="ECO:0000313" key="19">
    <source>
        <dbReference type="EMBL" id="NBI07415.1"/>
    </source>
</evidence>
<dbReference type="GO" id="GO:0005886">
    <property type="term" value="C:plasma membrane"/>
    <property type="evidence" value="ECO:0007669"/>
    <property type="project" value="UniProtKB-SubCell"/>
</dbReference>
<dbReference type="GO" id="GO:0022900">
    <property type="term" value="P:electron transport chain"/>
    <property type="evidence" value="ECO:0007669"/>
    <property type="project" value="UniProtKB-UniRule"/>
</dbReference>
<sequence length="207" mass="23569">MKNIKKSFSYPIIFMILVTAFFTLVLSLLNYTTKDVIAQNAQIDEWKTLLYVFDVDYPNDNDKKIEELYKEHLKPFKVDDITIYGAEKDGKKLGYAFPVEGNGLWGTIKGYAAVDENLNTLLGVDFVSHSETPGLGGRIDEMWFKDQFRNIDLDRDNKNYLEYRPAADGNVDAITGATLTSKSVKNLLNQDIEEFKDLMKGEDLNGK</sequence>
<evidence type="ECO:0000256" key="1">
    <source>
        <dbReference type="ARBA" id="ARBA00022448"/>
    </source>
</evidence>
<evidence type="ECO:0000313" key="20">
    <source>
        <dbReference type="Proteomes" id="UP000467132"/>
    </source>
</evidence>
<dbReference type="GO" id="GO:0006814">
    <property type="term" value="P:sodium ion transport"/>
    <property type="evidence" value="ECO:0007669"/>
    <property type="project" value="UniProtKB-KW"/>
</dbReference>
<protein>
    <recommendedName>
        <fullName evidence="16">Ion-translocating oxidoreductase complex subunit G</fullName>
        <ecNumber evidence="16">7.-.-.-</ecNumber>
    </recommendedName>
    <alternativeName>
        <fullName evidence="16">Rnf electron transport complex subunit G</fullName>
    </alternativeName>
</protein>
<accession>A0A845QY63</accession>
<reference evidence="19 20" key="1">
    <citation type="submission" date="2018-08" db="EMBL/GenBank/DDBJ databases">
        <title>Murine metabolic-syndrome-specific gut microbial biobank.</title>
        <authorList>
            <person name="Liu C."/>
        </authorList>
    </citation>
    <scope>NUCLEOTIDE SEQUENCE [LARGE SCALE GENOMIC DNA]</scope>
    <source>
        <strain evidence="19 20">583</strain>
    </source>
</reference>
<organism evidence="19 20">
    <name type="scientific">Senegalia massiliensis</name>
    <dbReference type="NCBI Taxonomy" id="1720316"/>
    <lineage>
        <taxon>Bacteria</taxon>
        <taxon>Bacillati</taxon>
        <taxon>Bacillota</taxon>
        <taxon>Clostridia</taxon>
        <taxon>Eubacteriales</taxon>
        <taxon>Clostridiaceae</taxon>
        <taxon>Senegalia</taxon>
    </lineage>
</organism>
<proteinExistence type="inferred from homology"/>
<dbReference type="GO" id="GO:0016655">
    <property type="term" value="F:oxidoreductase activity, acting on NAD(P)H, quinone or similar compound as acceptor"/>
    <property type="evidence" value="ECO:0007669"/>
    <property type="project" value="InterPro"/>
</dbReference>
<dbReference type="PANTHER" id="PTHR37838">
    <property type="entry name" value="NA(+)-TRANSLOCATING NADH-QUINONE REDUCTASE SUBUNIT C"/>
    <property type="match status" value="1"/>
</dbReference>
<dbReference type="EC" id="7.-.-.-" evidence="16"/>
<dbReference type="EMBL" id="QXXA01000012">
    <property type="protein sequence ID" value="NBI07415.1"/>
    <property type="molecule type" value="Genomic_DNA"/>
</dbReference>
<dbReference type="GO" id="GO:0009055">
    <property type="term" value="F:electron transfer activity"/>
    <property type="evidence" value="ECO:0007669"/>
    <property type="project" value="InterPro"/>
</dbReference>
<evidence type="ECO:0000256" key="14">
    <source>
        <dbReference type="ARBA" id="ARBA00023136"/>
    </source>
</evidence>
<keyword evidence="4 16" id="KW-0597">Phosphoprotein</keyword>
<evidence type="ECO:0000256" key="10">
    <source>
        <dbReference type="ARBA" id="ARBA00023027"/>
    </source>
</evidence>
<keyword evidence="16" id="KW-0249">Electron transport</keyword>
<evidence type="ECO:0000256" key="15">
    <source>
        <dbReference type="ARBA" id="ARBA00023201"/>
    </source>
</evidence>
<dbReference type="SMART" id="SM00900">
    <property type="entry name" value="FMN_bind"/>
    <property type="match status" value="1"/>
</dbReference>
<comment type="subunit">
    <text evidence="16">The complex is composed of six subunits: RnfA, RnfB, RnfC, RnfD, RnfE and RnfG.</text>
</comment>
<keyword evidence="11" id="KW-0915">Sodium</keyword>
<dbReference type="OrthoDB" id="9794010at2"/>
<keyword evidence="8 16" id="KW-1278">Translocase</keyword>
<evidence type="ECO:0000256" key="8">
    <source>
        <dbReference type="ARBA" id="ARBA00022967"/>
    </source>
</evidence>
<feature type="domain" description="FMN-binding" evidence="18">
    <location>
        <begin position="103"/>
        <end position="195"/>
    </location>
</feature>
<evidence type="ECO:0000256" key="7">
    <source>
        <dbReference type="ARBA" id="ARBA00022692"/>
    </source>
</evidence>
<dbReference type="InterPro" id="IPR007329">
    <property type="entry name" value="FMN-bd"/>
</dbReference>
<keyword evidence="2 16" id="KW-1003">Cell membrane</keyword>
<keyword evidence="15" id="KW-0739">Sodium transport</keyword>
<dbReference type="PANTHER" id="PTHR37838:SF1">
    <property type="entry name" value="NA(+)-TRANSLOCATING NADH-QUINONE REDUCTASE SUBUNIT C"/>
    <property type="match status" value="1"/>
</dbReference>
<keyword evidence="7 16" id="KW-0812">Transmembrane</keyword>
<comment type="subcellular location">
    <subcellularLocation>
        <location evidence="16">Cell membrane</location>
        <topology evidence="16">Single-pass membrane protein</topology>
    </subcellularLocation>
</comment>
<comment type="caution">
    <text evidence="19">The sequence shown here is derived from an EMBL/GenBank/DDBJ whole genome shotgun (WGS) entry which is preliminary data.</text>
</comment>
<evidence type="ECO:0000256" key="5">
    <source>
        <dbReference type="ARBA" id="ARBA00022630"/>
    </source>
</evidence>
<evidence type="ECO:0000256" key="4">
    <source>
        <dbReference type="ARBA" id="ARBA00022553"/>
    </source>
</evidence>
<dbReference type="Pfam" id="PF04205">
    <property type="entry name" value="FMN_bind"/>
    <property type="match status" value="1"/>
</dbReference>
<evidence type="ECO:0000256" key="16">
    <source>
        <dbReference type="HAMAP-Rule" id="MF_00479"/>
    </source>
</evidence>
<keyword evidence="9 16" id="KW-1133">Transmembrane helix</keyword>